<feature type="transmembrane region" description="Helical" evidence="2">
    <location>
        <begin position="79"/>
        <end position="100"/>
    </location>
</feature>
<gene>
    <name evidence="4" type="ORF">HBA54_20720</name>
</gene>
<keyword evidence="5" id="KW-1185">Reference proteome</keyword>
<dbReference type="InterPro" id="IPR029063">
    <property type="entry name" value="SAM-dependent_MTases_sf"/>
</dbReference>
<dbReference type="SUPFAM" id="SSF53335">
    <property type="entry name" value="S-adenosyl-L-methionine-dependent methyltransferases"/>
    <property type="match status" value="1"/>
</dbReference>
<keyword evidence="2" id="KW-1133">Transmembrane helix</keyword>
<reference evidence="4" key="1">
    <citation type="submission" date="2020-03" db="EMBL/GenBank/DDBJ databases">
        <title>Genome of Pelagibius litoralis DSM 21314T.</title>
        <authorList>
            <person name="Wang G."/>
        </authorList>
    </citation>
    <scope>NUCLEOTIDE SEQUENCE</scope>
    <source>
        <strain evidence="4">DSM 21314</strain>
    </source>
</reference>
<feature type="transmembrane region" description="Helical" evidence="2">
    <location>
        <begin position="12"/>
        <end position="34"/>
    </location>
</feature>
<dbReference type="EMBL" id="JAAQPH010000018">
    <property type="protein sequence ID" value="NIA71027.1"/>
    <property type="molecule type" value="Genomic_DNA"/>
</dbReference>
<dbReference type="Pfam" id="PF13727">
    <property type="entry name" value="CoA_binding_3"/>
    <property type="match status" value="1"/>
</dbReference>
<dbReference type="PANTHER" id="PTHR43318">
    <property type="entry name" value="UDP-N-ACETYLGLUCOSAMINE 4,6-DEHYDRATASE"/>
    <property type="match status" value="1"/>
</dbReference>
<comment type="caution">
    <text evidence="4">The sequence shown here is derived from an EMBL/GenBank/DDBJ whole genome shotgun (WGS) entry which is preliminary data.</text>
</comment>
<dbReference type="AlphaFoldDB" id="A0A967F113"/>
<evidence type="ECO:0000256" key="1">
    <source>
        <dbReference type="ARBA" id="ARBA00007430"/>
    </source>
</evidence>
<comment type="similarity">
    <text evidence="1">Belongs to the polysaccharide synthase family.</text>
</comment>
<keyword evidence="2" id="KW-0472">Membrane</keyword>
<evidence type="ECO:0000313" key="4">
    <source>
        <dbReference type="EMBL" id="NIA71027.1"/>
    </source>
</evidence>
<feature type="transmembrane region" description="Helical" evidence="2">
    <location>
        <begin position="46"/>
        <end position="67"/>
    </location>
</feature>
<dbReference type="InterPro" id="IPR036291">
    <property type="entry name" value="NAD(P)-bd_dom_sf"/>
</dbReference>
<dbReference type="Proteomes" id="UP000761264">
    <property type="component" value="Unassembled WGS sequence"/>
</dbReference>
<accession>A0A967F113</accession>
<evidence type="ECO:0000259" key="3">
    <source>
        <dbReference type="Pfam" id="PF02719"/>
    </source>
</evidence>
<organism evidence="4 5">
    <name type="scientific">Pelagibius litoralis</name>
    <dbReference type="NCBI Taxonomy" id="374515"/>
    <lineage>
        <taxon>Bacteria</taxon>
        <taxon>Pseudomonadati</taxon>
        <taxon>Pseudomonadota</taxon>
        <taxon>Alphaproteobacteria</taxon>
        <taxon>Rhodospirillales</taxon>
        <taxon>Rhodovibrionaceae</taxon>
        <taxon>Pelagibius</taxon>
    </lineage>
</organism>
<evidence type="ECO:0000313" key="5">
    <source>
        <dbReference type="Proteomes" id="UP000761264"/>
    </source>
</evidence>
<dbReference type="Gene3D" id="3.40.50.720">
    <property type="entry name" value="NAD(P)-binding Rossmann-like Domain"/>
    <property type="match status" value="2"/>
</dbReference>
<dbReference type="InterPro" id="IPR051203">
    <property type="entry name" value="Polysaccharide_Synthase-Rel"/>
</dbReference>
<dbReference type="SUPFAM" id="SSF51735">
    <property type="entry name" value="NAD(P)-binding Rossmann-fold domains"/>
    <property type="match status" value="1"/>
</dbReference>
<dbReference type="CDD" id="cd05237">
    <property type="entry name" value="UDP_invert_4-6DH_SDR_e"/>
    <property type="match status" value="1"/>
</dbReference>
<name>A0A967F113_9PROT</name>
<keyword evidence="2" id="KW-0812">Transmembrane</keyword>
<sequence length="643" mass="70566">MKLGSARFPRQIVAFFHDLFMAAAAFLIALVLRLGDAAWDSFTSGLWQPMLLFTAVCGLVFLTTGLYRGVWRYASMNDLVAIIRAVSLALAIFLPVTFLITRLDDLPRSWLVISWFVLIFLLGAPRMTYRVFKDQGFRHLLEHDRHSRVPVLLIGAGDAAETFIREMARDRDGPFEVLGVIDEKGMRTGRHIHGVRIFGTLDDLPDVVARLAKRERKPQRLILTKPLTRDELEALLHYADTQGATVARLPRLTDFSGGVEDRLHIRPIAIEDLLGRTQTKLDRPAMEALIKGRRVLVTGAGGSIGAELVRQIAAFAPAQLTLFDNSEFNLYSIDMELAERHAALDRLALIGDVRDAQRVDRLIKEAAPDLVFHAAALKHVPLVEHNPLEGVHTNVLGTRNMADACRRAGVAAMVLVSTDKAINPPNVMGATKRLAESYCQALDLLRQSSGSGTRFVTVRFGNVLGSTGSVVPLFQRQLAAGGPLTVTDPEMTRYFMTIREAVELVLQASALGSISPAEEAGRIYVLDMGEPVKIVDLARQMIRLSGLSPDKDVEITFTGLRPGEKMHEELFHGGEALMPTSHPGLHQAAPRTADAELLGRSLDDLARLVAQGKRVEILQALHRLVPEFCGEVAAARKAAAAAS</sequence>
<protein>
    <submittedName>
        <fullName evidence="4">Polysaccharide biosynthesis protein</fullName>
    </submittedName>
</protein>
<feature type="transmembrane region" description="Helical" evidence="2">
    <location>
        <begin position="112"/>
        <end position="129"/>
    </location>
</feature>
<dbReference type="RefSeq" id="WP_167228237.1">
    <property type="nucleotide sequence ID" value="NZ_JAAQPH010000018.1"/>
</dbReference>
<proteinExistence type="inferred from homology"/>
<dbReference type="InterPro" id="IPR003869">
    <property type="entry name" value="Polysac_CapD-like"/>
</dbReference>
<evidence type="ECO:0000256" key="2">
    <source>
        <dbReference type="SAM" id="Phobius"/>
    </source>
</evidence>
<dbReference type="Pfam" id="PF02719">
    <property type="entry name" value="Polysacc_synt_2"/>
    <property type="match status" value="1"/>
</dbReference>
<dbReference type="PANTHER" id="PTHR43318:SF1">
    <property type="entry name" value="POLYSACCHARIDE BIOSYNTHESIS PROTEIN EPSC-RELATED"/>
    <property type="match status" value="1"/>
</dbReference>
<feature type="domain" description="Polysaccharide biosynthesis protein CapD-like" evidence="3">
    <location>
        <begin position="295"/>
        <end position="587"/>
    </location>
</feature>